<evidence type="ECO:0000313" key="3">
    <source>
        <dbReference type="Proteomes" id="UP000007015"/>
    </source>
</evidence>
<gene>
    <name evidence="2" type="ORF">OsI_38179</name>
</gene>
<sequence length="113" mass="11878">MEPWREGLSVAHDDHYEGNHRFPAFPRGCGGGRGSATTPLARRICSLPASSNREDPGGEAARGAAGGSNNRAGEPGRGGEAPLALEEEAEALSGGLLRPGKEMNGRMVWWARV</sequence>
<dbReference type="Gramene" id="BGIOSGA037325-TA">
    <property type="protein sequence ID" value="BGIOSGA037325-PA"/>
    <property type="gene ID" value="BGIOSGA037325"/>
</dbReference>
<dbReference type="AlphaFoldDB" id="B8BPE5"/>
<dbReference type="HOGENOM" id="CLU_2137624_0_0_1"/>
<evidence type="ECO:0000256" key="1">
    <source>
        <dbReference type="SAM" id="MobiDB-lite"/>
    </source>
</evidence>
<name>B8BPE5_ORYSI</name>
<reference evidence="2 3" key="1">
    <citation type="journal article" date="2005" name="PLoS Biol.">
        <title>The genomes of Oryza sativa: a history of duplications.</title>
        <authorList>
            <person name="Yu J."/>
            <person name="Wang J."/>
            <person name="Lin W."/>
            <person name="Li S."/>
            <person name="Li H."/>
            <person name="Zhou J."/>
            <person name="Ni P."/>
            <person name="Dong W."/>
            <person name="Hu S."/>
            <person name="Zeng C."/>
            <person name="Zhang J."/>
            <person name="Zhang Y."/>
            <person name="Li R."/>
            <person name="Xu Z."/>
            <person name="Li S."/>
            <person name="Li X."/>
            <person name="Zheng H."/>
            <person name="Cong L."/>
            <person name="Lin L."/>
            <person name="Yin J."/>
            <person name="Geng J."/>
            <person name="Li G."/>
            <person name="Shi J."/>
            <person name="Liu J."/>
            <person name="Lv H."/>
            <person name="Li J."/>
            <person name="Wang J."/>
            <person name="Deng Y."/>
            <person name="Ran L."/>
            <person name="Shi X."/>
            <person name="Wang X."/>
            <person name="Wu Q."/>
            <person name="Li C."/>
            <person name="Ren X."/>
            <person name="Wang J."/>
            <person name="Wang X."/>
            <person name="Li D."/>
            <person name="Liu D."/>
            <person name="Zhang X."/>
            <person name="Ji Z."/>
            <person name="Zhao W."/>
            <person name="Sun Y."/>
            <person name="Zhang Z."/>
            <person name="Bao J."/>
            <person name="Han Y."/>
            <person name="Dong L."/>
            <person name="Ji J."/>
            <person name="Chen P."/>
            <person name="Wu S."/>
            <person name="Liu J."/>
            <person name="Xiao Y."/>
            <person name="Bu D."/>
            <person name="Tan J."/>
            <person name="Yang L."/>
            <person name="Ye C."/>
            <person name="Zhang J."/>
            <person name="Xu J."/>
            <person name="Zhou Y."/>
            <person name="Yu Y."/>
            <person name="Zhang B."/>
            <person name="Zhuang S."/>
            <person name="Wei H."/>
            <person name="Liu B."/>
            <person name="Lei M."/>
            <person name="Yu H."/>
            <person name="Li Y."/>
            <person name="Xu H."/>
            <person name="Wei S."/>
            <person name="He X."/>
            <person name="Fang L."/>
            <person name="Zhang Z."/>
            <person name="Zhang Y."/>
            <person name="Huang X."/>
            <person name="Su Z."/>
            <person name="Tong W."/>
            <person name="Li J."/>
            <person name="Tong Z."/>
            <person name="Li S."/>
            <person name="Ye J."/>
            <person name="Wang L."/>
            <person name="Fang L."/>
            <person name="Lei T."/>
            <person name="Chen C."/>
            <person name="Chen H."/>
            <person name="Xu Z."/>
            <person name="Li H."/>
            <person name="Huang H."/>
            <person name="Zhang F."/>
            <person name="Xu H."/>
            <person name="Li N."/>
            <person name="Zhao C."/>
            <person name="Li S."/>
            <person name="Dong L."/>
            <person name="Huang Y."/>
            <person name="Li L."/>
            <person name="Xi Y."/>
            <person name="Qi Q."/>
            <person name="Li W."/>
            <person name="Zhang B."/>
            <person name="Hu W."/>
            <person name="Zhang Y."/>
            <person name="Tian X."/>
            <person name="Jiao Y."/>
            <person name="Liang X."/>
            <person name="Jin J."/>
            <person name="Gao L."/>
            <person name="Zheng W."/>
            <person name="Hao B."/>
            <person name="Liu S."/>
            <person name="Wang W."/>
            <person name="Yuan L."/>
            <person name="Cao M."/>
            <person name="McDermott J."/>
            <person name="Samudrala R."/>
            <person name="Wang J."/>
            <person name="Wong G.K."/>
            <person name="Yang H."/>
        </authorList>
    </citation>
    <scope>NUCLEOTIDE SEQUENCE [LARGE SCALE GENOMIC DNA]</scope>
    <source>
        <strain evidence="3">cv. 93-11</strain>
    </source>
</reference>
<organism evidence="2 3">
    <name type="scientific">Oryza sativa subsp. indica</name>
    <name type="common">Rice</name>
    <dbReference type="NCBI Taxonomy" id="39946"/>
    <lineage>
        <taxon>Eukaryota</taxon>
        <taxon>Viridiplantae</taxon>
        <taxon>Streptophyta</taxon>
        <taxon>Embryophyta</taxon>
        <taxon>Tracheophyta</taxon>
        <taxon>Spermatophyta</taxon>
        <taxon>Magnoliopsida</taxon>
        <taxon>Liliopsida</taxon>
        <taxon>Poales</taxon>
        <taxon>Poaceae</taxon>
        <taxon>BOP clade</taxon>
        <taxon>Oryzoideae</taxon>
        <taxon>Oryzeae</taxon>
        <taxon>Oryzinae</taxon>
        <taxon>Oryza</taxon>
        <taxon>Oryza sativa</taxon>
    </lineage>
</organism>
<dbReference type="Proteomes" id="UP000007015">
    <property type="component" value="Chromosome 12"/>
</dbReference>
<evidence type="ECO:0000313" key="2">
    <source>
        <dbReference type="EMBL" id="EEC69193.1"/>
    </source>
</evidence>
<dbReference type="EMBL" id="CM000137">
    <property type="protein sequence ID" value="EEC69193.1"/>
    <property type="molecule type" value="Genomic_DNA"/>
</dbReference>
<accession>B8BPE5</accession>
<protein>
    <submittedName>
        <fullName evidence="2">Uncharacterized protein</fullName>
    </submittedName>
</protein>
<feature type="compositionally biased region" description="Low complexity" evidence="1">
    <location>
        <begin position="58"/>
        <end position="73"/>
    </location>
</feature>
<proteinExistence type="predicted"/>
<feature type="region of interest" description="Disordered" evidence="1">
    <location>
        <begin position="46"/>
        <end position="82"/>
    </location>
</feature>
<keyword evidence="3" id="KW-1185">Reference proteome</keyword>